<evidence type="ECO:0000313" key="4">
    <source>
        <dbReference type="Proteomes" id="UP000680588"/>
    </source>
</evidence>
<feature type="domain" description="Integration host factor-like helix-two turn-helix" evidence="2">
    <location>
        <begin position="32"/>
        <end position="100"/>
    </location>
</feature>
<dbReference type="InterPro" id="IPR047806">
    <property type="entry name" value="IHF_actinobact"/>
</dbReference>
<dbReference type="SUPFAM" id="SSF46946">
    <property type="entry name" value="S13-like H2TH domain"/>
    <property type="match status" value="1"/>
</dbReference>
<dbReference type="KEGG" id="asun:KG104_10585"/>
<reference evidence="3" key="1">
    <citation type="submission" date="2021-06" db="EMBL/GenBank/DDBJ databases">
        <title>Novel species in genus Arthrobacter.</title>
        <authorList>
            <person name="Zhang G."/>
        </authorList>
    </citation>
    <scope>NUCLEOTIDE SEQUENCE</scope>
    <source>
        <strain evidence="3">Zg-ZUI122</strain>
    </source>
</reference>
<dbReference type="NCBIfam" id="NF041260">
    <property type="entry name" value="actino_IHF"/>
    <property type="match status" value="1"/>
</dbReference>
<name>A0A975PC29_9MICC</name>
<gene>
    <name evidence="3" type="ORF">KG104_10585</name>
</gene>
<organism evidence="3 4">
    <name type="scientific">Arthrobacter sunyaminii</name>
    <dbReference type="NCBI Taxonomy" id="2816859"/>
    <lineage>
        <taxon>Bacteria</taxon>
        <taxon>Bacillati</taxon>
        <taxon>Actinomycetota</taxon>
        <taxon>Actinomycetes</taxon>
        <taxon>Micrococcales</taxon>
        <taxon>Micrococcaceae</taxon>
        <taxon>Arthrobacter</taxon>
    </lineage>
</organism>
<keyword evidence="3" id="KW-0238">DNA-binding</keyword>
<keyword evidence="4" id="KW-1185">Reference proteome</keyword>
<dbReference type="InterPro" id="IPR010979">
    <property type="entry name" value="Ribosomal_uS13-like_H2TH"/>
</dbReference>
<evidence type="ECO:0000313" key="3">
    <source>
        <dbReference type="EMBL" id="QWQ34980.1"/>
    </source>
</evidence>
<dbReference type="GO" id="GO:0003677">
    <property type="term" value="F:DNA binding"/>
    <property type="evidence" value="ECO:0007669"/>
    <property type="project" value="UniProtKB-KW"/>
</dbReference>
<sequence length="105" mass="11443">MNLKPLTDDERTRAREKATAARSVRADIKAKIKTGEMSVEEVILSRSSEEAVGRLKVVDLLRALPGVGERRAAGIMTTVGIAPTRRVRGLGVHQRKALIELLATD</sequence>
<dbReference type="EMBL" id="CP076456">
    <property type="protein sequence ID" value="QWQ34980.1"/>
    <property type="molecule type" value="Genomic_DNA"/>
</dbReference>
<evidence type="ECO:0000256" key="1">
    <source>
        <dbReference type="SAM" id="MobiDB-lite"/>
    </source>
</evidence>
<feature type="region of interest" description="Disordered" evidence="1">
    <location>
        <begin position="1"/>
        <end position="20"/>
    </location>
</feature>
<dbReference type="InterPro" id="IPR055201">
    <property type="entry name" value="IHF-like_H2TH"/>
</dbReference>
<protein>
    <submittedName>
        <fullName evidence="3">DNA-binding protein</fullName>
    </submittedName>
</protein>
<dbReference type="AlphaFoldDB" id="A0A975PC29"/>
<proteinExistence type="predicted"/>
<evidence type="ECO:0000259" key="2">
    <source>
        <dbReference type="Pfam" id="PF22525"/>
    </source>
</evidence>
<accession>A0A975PC29</accession>
<dbReference type="Proteomes" id="UP000680588">
    <property type="component" value="Chromosome"/>
</dbReference>
<dbReference type="Pfam" id="PF22525">
    <property type="entry name" value="H2TH_5"/>
    <property type="match status" value="1"/>
</dbReference>
<dbReference type="Gene3D" id="1.10.8.50">
    <property type="match status" value="1"/>
</dbReference>
<dbReference type="RefSeq" id="WP_104054055.1">
    <property type="nucleotide sequence ID" value="NZ_CP076456.1"/>
</dbReference>